<evidence type="ECO:0000313" key="1">
    <source>
        <dbReference type="EMBL" id="UOR14165.1"/>
    </source>
</evidence>
<dbReference type="Pfam" id="PF08680">
    <property type="entry name" value="DUF1779"/>
    <property type="match status" value="1"/>
</dbReference>
<proteinExistence type="predicted"/>
<accession>A0ABY4HKW6</accession>
<dbReference type="InterPro" id="IPR036209">
    <property type="entry name" value="YwmB-like_sf"/>
</dbReference>
<organism evidence="1 2">
    <name type="scientific">Halobacillus amylolyticus</name>
    <dbReference type="NCBI Taxonomy" id="2932259"/>
    <lineage>
        <taxon>Bacteria</taxon>
        <taxon>Bacillati</taxon>
        <taxon>Bacillota</taxon>
        <taxon>Bacilli</taxon>
        <taxon>Bacillales</taxon>
        <taxon>Bacillaceae</taxon>
        <taxon>Halobacillus</taxon>
    </lineage>
</organism>
<evidence type="ECO:0000313" key="2">
    <source>
        <dbReference type="Proteomes" id="UP000830326"/>
    </source>
</evidence>
<dbReference type="SUPFAM" id="SSF143842">
    <property type="entry name" value="YwmB-like"/>
    <property type="match status" value="1"/>
</dbReference>
<name>A0ABY4HKW6_9BACI</name>
<dbReference type="Proteomes" id="UP000830326">
    <property type="component" value="Plasmid unnamed1"/>
</dbReference>
<protein>
    <submittedName>
        <fullName evidence="1">YwmB family TATA-box binding protein</fullName>
    </submittedName>
</protein>
<keyword evidence="1" id="KW-0614">Plasmid</keyword>
<dbReference type="Gene3D" id="3.30.2030.10">
    <property type="entry name" value="YwmB-like"/>
    <property type="match status" value="1"/>
</dbReference>
<sequence length="243" mass="27987">MIMKKLYCLMIPVLIFISFFFISSELTSAAKTIEILEITEKAEEADIEIASWSMAIKESIVAFDSIESVRNRVKEIKSREQGYEWSEEQFKGNHYKMVGVKGKGTNVDQQISIIYYPMKGNYKLSVTYNIDGEKWGIDIWEQVYNLYKSKIDKHKVFYTVEGYVEGQNNRIKKEAQNLIRSMSGKAVEGIYEENFVSISAYSTKWDVKVPLGDKQAMNMQVAYRDRGAHTEVTIGSPIIITEY</sequence>
<geneLocation type="plasmid" evidence="1 2">
    <name>unnamed1</name>
</geneLocation>
<gene>
    <name evidence="1" type="ORF">MUO15_20985</name>
</gene>
<dbReference type="InterPro" id="IPR014794">
    <property type="entry name" value="DUF1779"/>
</dbReference>
<dbReference type="EMBL" id="CP095076">
    <property type="protein sequence ID" value="UOR14165.1"/>
    <property type="molecule type" value="Genomic_DNA"/>
</dbReference>
<dbReference type="Gene3D" id="3.30.360.40">
    <property type="entry name" value="YwmB-like"/>
    <property type="match status" value="1"/>
</dbReference>
<dbReference type="RefSeq" id="WP_245036304.1">
    <property type="nucleotide sequence ID" value="NZ_CP095076.1"/>
</dbReference>
<keyword evidence="2" id="KW-1185">Reference proteome</keyword>
<reference evidence="1" key="1">
    <citation type="submission" date="2022-04" db="EMBL/GenBank/DDBJ databases">
        <title>Halobacillus sp. isolated from saltern.</title>
        <authorList>
            <person name="Won M."/>
            <person name="Lee C.-M."/>
            <person name="Woen H.-Y."/>
            <person name="Kwon S.-W."/>
        </authorList>
    </citation>
    <scope>NUCLEOTIDE SEQUENCE</scope>
    <source>
        <strain evidence="1">SSHM10-5</strain>
        <plasmid evidence="1">unnamed1</plasmid>
    </source>
</reference>